<dbReference type="GO" id="GO:0016020">
    <property type="term" value="C:membrane"/>
    <property type="evidence" value="ECO:0007669"/>
    <property type="project" value="UniProtKB-SubCell"/>
</dbReference>
<feature type="transmembrane region" description="Helical" evidence="17">
    <location>
        <begin position="68"/>
        <end position="87"/>
    </location>
</feature>
<dbReference type="Gene3D" id="1.20.120.1760">
    <property type="match status" value="1"/>
</dbReference>
<evidence type="ECO:0000256" key="3">
    <source>
        <dbReference type="ARBA" id="ARBA00004308"/>
    </source>
</evidence>
<dbReference type="InterPro" id="IPR004533">
    <property type="entry name" value="CDP-diaglyc--ser_O-PTrfase"/>
</dbReference>
<reference evidence="18 19" key="1">
    <citation type="submission" date="2016-06" db="EMBL/GenBank/DDBJ databases">
        <title>Complete genome sequence of a deep-branching marine Gamma Proteobacterium Woeseia oceani type strain XK5.</title>
        <authorList>
            <person name="Mu D."/>
            <person name="Du Z."/>
        </authorList>
    </citation>
    <scope>NUCLEOTIDE SEQUENCE [LARGE SCALE GENOMIC DNA]</scope>
    <source>
        <strain evidence="18 19">XK5</strain>
    </source>
</reference>
<dbReference type="GO" id="GO:0012505">
    <property type="term" value="C:endomembrane system"/>
    <property type="evidence" value="ECO:0007669"/>
    <property type="project" value="UniProtKB-SubCell"/>
</dbReference>
<comment type="similarity">
    <text evidence="4 16">Belongs to the CDP-alcohol phosphatidyltransferase class-I family.</text>
</comment>
<evidence type="ECO:0000256" key="9">
    <source>
        <dbReference type="ARBA" id="ARBA00022692"/>
    </source>
</evidence>
<organism evidence="18 19">
    <name type="scientific">Woeseia oceani</name>
    <dbReference type="NCBI Taxonomy" id="1548547"/>
    <lineage>
        <taxon>Bacteria</taxon>
        <taxon>Pseudomonadati</taxon>
        <taxon>Pseudomonadota</taxon>
        <taxon>Gammaproteobacteria</taxon>
        <taxon>Woeseiales</taxon>
        <taxon>Woeseiaceae</taxon>
        <taxon>Woeseia</taxon>
    </lineage>
</organism>
<feature type="transmembrane region" description="Helical" evidence="17">
    <location>
        <begin position="99"/>
        <end position="119"/>
    </location>
</feature>
<gene>
    <name evidence="18" type="ORF">BA177_15595</name>
</gene>
<dbReference type="InterPro" id="IPR043130">
    <property type="entry name" value="CDP-OH_PTrfase_TM_dom"/>
</dbReference>
<evidence type="ECO:0000256" key="16">
    <source>
        <dbReference type="RuleBase" id="RU003750"/>
    </source>
</evidence>
<dbReference type="InterPro" id="IPR048254">
    <property type="entry name" value="CDP_ALCOHOL_P_TRANSF_CS"/>
</dbReference>
<sequence length="250" mass="26857">MSVLRYTIPNSFTAASLLLGLGSIVTSQLGHLELAGWMIVWCGLLDVLDGLAARLLKATSTFGAEFDSMADLVSFGVAPGMLVYQAGTRIGGVEFESNAYWVLLLSVGVFVLAGAMRLARFNLSTGKPSDGWFSGIPITAAGGGLISTIVILLAKHEDFAAVLPLHAYLPVLMFVLALAMISNIRFPKIRRRDNVLINTFQGFNFAATYYCGITRSYPEFLFAMALFILISGIIAGRLSQRPADAEPHSG</sequence>
<feature type="transmembrane region" description="Helical" evidence="17">
    <location>
        <begin position="220"/>
        <end position="238"/>
    </location>
</feature>
<feature type="transmembrane region" description="Helical" evidence="17">
    <location>
        <begin position="37"/>
        <end position="56"/>
    </location>
</feature>
<evidence type="ECO:0000256" key="12">
    <source>
        <dbReference type="ARBA" id="ARBA00023136"/>
    </source>
</evidence>
<keyword evidence="11" id="KW-0443">Lipid metabolism</keyword>
<evidence type="ECO:0000256" key="13">
    <source>
        <dbReference type="ARBA" id="ARBA00023209"/>
    </source>
</evidence>
<evidence type="ECO:0000256" key="17">
    <source>
        <dbReference type="SAM" id="Phobius"/>
    </source>
</evidence>
<evidence type="ECO:0000256" key="6">
    <source>
        <dbReference type="ARBA" id="ARBA00017171"/>
    </source>
</evidence>
<dbReference type="KEGG" id="woc:BA177_15595"/>
<evidence type="ECO:0000256" key="10">
    <source>
        <dbReference type="ARBA" id="ARBA00022989"/>
    </source>
</evidence>
<dbReference type="NCBIfam" id="TIGR00473">
    <property type="entry name" value="pssA"/>
    <property type="match status" value="1"/>
</dbReference>
<keyword evidence="12 17" id="KW-0472">Membrane</keyword>
<dbReference type="EC" id="2.7.8.8" evidence="5"/>
<dbReference type="PROSITE" id="PS00379">
    <property type="entry name" value="CDP_ALCOHOL_P_TRANSF"/>
    <property type="match status" value="1"/>
</dbReference>
<dbReference type="OrthoDB" id="9777147at2"/>
<keyword evidence="10 17" id="KW-1133">Transmembrane helix</keyword>
<dbReference type="Proteomes" id="UP000092695">
    <property type="component" value="Chromosome"/>
</dbReference>
<dbReference type="GO" id="GO:0008654">
    <property type="term" value="P:phospholipid biosynthetic process"/>
    <property type="evidence" value="ECO:0007669"/>
    <property type="project" value="UniProtKB-KW"/>
</dbReference>
<evidence type="ECO:0000256" key="5">
    <source>
        <dbReference type="ARBA" id="ARBA00013174"/>
    </source>
</evidence>
<name>A0A193LJ45_9GAMM</name>
<dbReference type="Pfam" id="PF01066">
    <property type="entry name" value="CDP-OH_P_transf"/>
    <property type="match status" value="1"/>
</dbReference>
<feature type="transmembrane region" description="Helical" evidence="17">
    <location>
        <begin position="165"/>
        <end position="184"/>
    </location>
</feature>
<keyword evidence="7" id="KW-0444">Lipid biosynthesis</keyword>
<protein>
    <recommendedName>
        <fullName evidence="6">CDP-diacylglycerol--serine O-phosphatidyltransferase</fullName>
        <ecNumber evidence="5">2.7.8.8</ecNumber>
    </recommendedName>
    <alternativeName>
        <fullName evidence="15">Phosphatidylserine synthase</fullName>
    </alternativeName>
</protein>
<dbReference type="GO" id="GO:0003882">
    <property type="term" value="F:CDP-diacylglycerol-serine O-phosphatidyltransferase activity"/>
    <property type="evidence" value="ECO:0007669"/>
    <property type="project" value="UniProtKB-EC"/>
</dbReference>
<evidence type="ECO:0000256" key="8">
    <source>
        <dbReference type="ARBA" id="ARBA00022679"/>
    </source>
</evidence>
<feature type="transmembrane region" description="Helical" evidence="17">
    <location>
        <begin position="131"/>
        <end position="153"/>
    </location>
</feature>
<comment type="subcellular location">
    <subcellularLocation>
        <location evidence="3">Endomembrane system</location>
    </subcellularLocation>
    <subcellularLocation>
        <location evidence="2">Membrane</location>
        <topology evidence="2">Multi-pass membrane protein</topology>
    </subcellularLocation>
</comment>
<dbReference type="STRING" id="1548547.BA177_15595"/>
<evidence type="ECO:0000256" key="7">
    <source>
        <dbReference type="ARBA" id="ARBA00022516"/>
    </source>
</evidence>
<dbReference type="AlphaFoldDB" id="A0A193LJ45"/>
<accession>A0A193LJ45</accession>
<dbReference type="RefSeq" id="WP_068617712.1">
    <property type="nucleotide sequence ID" value="NZ_CP016268.1"/>
</dbReference>
<keyword evidence="13" id="KW-0594">Phospholipid biosynthesis</keyword>
<evidence type="ECO:0000256" key="15">
    <source>
        <dbReference type="ARBA" id="ARBA00032361"/>
    </source>
</evidence>
<evidence type="ECO:0000256" key="14">
    <source>
        <dbReference type="ARBA" id="ARBA00023264"/>
    </source>
</evidence>
<proteinExistence type="inferred from homology"/>
<dbReference type="EMBL" id="CP016268">
    <property type="protein sequence ID" value="ANO52419.1"/>
    <property type="molecule type" value="Genomic_DNA"/>
</dbReference>
<dbReference type="InterPro" id="IPR000462">
    <property type="entry name" value="CDP-OH_P_trans"/>
</dbReference>
<comment type="catalytic activity">
    <reaction evidence="1">
        <text>a CDP-1,2-diacyl-sn-glycerol + L-serine = a 1,2-diacyl-sn-glycero-3-phospho-L-serine + CMP + H(+)</text>
        <dbReference type="Rhea" id="RHEA:16913"/>
        <dbReference type="ChEBI" id="CHEBI:15378"/>
        <dbReference type="ChEBI" id="CHEBI:33384"/>
        <dbReference type="ChEBI" id="CHEBI:57262"/>
        <dbReference type="ChEBI" id="CHEBI:58332"/>
        <dbReference type="ChEBI" id="CHEBI:60377"/>
        <dbReference type="EC" id="2.7.8.8"/>
    </reaction>
</comment>
<evidence type="ECO:0000256" key="11">
    <source>
        <dbReference type="ARBA" id="ARBA00023098"/>
    </source>
</evidence>
<evidence type="ECO:0000256" key="1">
    <source>
        <dbReference type="ARBA" id="ARBA00000287"/>
    </source>
</evidence>
<evidence type="ECO:0000256" key="2">
    <source>
        <dbReference type="ARBA" id="ARBA00004141"/>
    </source>
</evidence>
<evidence type="ECO:0000313" key="18">
    <source>
        <dbReference type="EMBL" id="ANO52419.1"/>
    </source>
</evidence>
<keyword evidence="19" id="KW-1185">Reference proteome</keyword>
<evidence type="ECO:0000256" key="4">
    <source>
        <dbReference type="ARBA" id="ARBA00010441"/>
    </source>
</evidence>
<keyword evidence="14" id="KW-1208">Phospholipid metabolism</keyword>
<keyword evidence="9 17" id="KW-0812">Transmembrane</keyword>
<evidence type="ECO:0000313" key="19">
    <source>
        <dbReference type="Proteomes" id="UP000092695"/>
    </source>
</evidence>
<keyword evidence="8 16" id="KW-0808">Transferase</keyword>